<keyword evidence="3" id="KW-1185">Reference proteome</keyword>
<evidence type="ECO:0000313" key="3">
    <source>
        <dbReference type="Proteomes" id="UP000188318"/>
    </source>
</evidence>
<dbReference type="Pfam" id="PF23670">
    <property type="entry name" value="PIGBOS1"/>
    <property type="match status" value="1"/>
</dbReference>
<dbReference type="AlphaFoldDB" id="A0A1R3RY85"/>
<proteinExistence type="predicted"/>
<dbReference type="InterPro" id="IPR057394">
    <property type="entry name" value="PIGBOS1"/>
</dbReference>
<evidence type="ECO:0000256" key="1">
    <source>
        <dbReference type="SAM" id="MobiDB-lite"/>
    </source>
</evidence>
<feature type="compositionally biased region" description="Low complexity" evidence="1">
    <location>
        <begin position="49"/>
        <end position="65"/>
    </location>
</feature>
<dbReference type="VEuPathDB" id="FungiDB:ASPCADRAFT_1100"/>
<dbReference type="EMBL" id="KV907494">
    <property type="protein sequence ID" value="OOF99420.1"/>
    <property type="molecule type" value="Genomic_DNA"/>
</dbReference>
<dbReference type="OrthoDB" id="2021186at2759"/>
<reference evidence="3" key="1">
    <citation type="journal article" date="2017" name="Genome Biol.">
        <title>Comparative genomics reveals high biological diversity and specific adaptations in the industrially and medically important fungal genus Aspergillus.</title>
        <authorList>
            <person name="de Vries R.P."/>
            <person name="Riley R."/>
            <person name="Wiebenga A."/>
            <person name="Aguilar-Osorio G."/>
            <person name="Amillis S."/>
            <person name="Uchima C.A."/>
            <person name="Anderluh G."/>
            <person name="Asadollahi M."/>
            <person name="Askin M."/>
            <person name="Barry K."/>
            <person name="Battaglia E."/>
            <person name="Bayram O."/>
            <person name="Benocci T."/>
            <person name="Braus-Stromeyer S.A."/>
            <person name="Caldana C."/>
            <person name="Canovas D."/>
            <person name="Cerqueira G.C."/>
            <person name="Chen F."/>
            <person name="Chen W."/>
            <person name="Choi C."/>
            <person name="Clum A."/>
            <person name="Dos Santos R.A."/>
            <person name="Damasio A.R."/>
            <person name="Diallinas G."/>
            <person name="Emri T."/>
            <person name="Fekete E."/>
            <person name="Flipphi M."/>
            <person name="Freyberg S."/>
            <person name="Gallo A."/>
            <person name="Gournas C."/>
            <person name="Habgood R."/>
            <person name="Hainaut M."/>
            <person name="Harispe M.L."/>
            <person name="Henrissat B."/>
            <person name="Hilden K.S."/>
            <person name="Hope R."/>
            <person name="Hossain A."/>
            <person name="Karabika E."/>
            <person name="Karaffa L."/>
            <person name="Karanyi Z."/>
            <person name="Krasevec N."/>
            <person name="Kuo A."/>
            <person name="Kusch H."/>
            <person name="LaButti K."/>
            <person name="Lagendijk E.L."/>
            <person name="Lapidus A."/>
            <person name="Levasseur A."/>
            <person name="Lindquist E."/>
            <person name="Lipzen A."/>
            <person name="Logrieco A.F."/>
            <person name="MacCabe A."/>
            <person name="Maekelae M.R."/>
            <person name="Malavazi I."/>
            <person name="Melin P."/>
            <person name="Meyer V."/>
            <person name="Mielnichuk N."/>
            <person name="Miskei M."/>
            <person name="Molnar A.P."/>
            <person name="Mule G."/>
            <person name="Ngan C.Y."/>
            <person name="Orejas M."/>
            <person name="Orosz E."/>
            <person name="Ouedraogo J.P."/>
            <person name="Overkamp K.M."/>
            <person name="Park H.-S."/>
            <person name="Perrone G."/>
            <person name="Piumi F."/>
            <person name="Punt P.J."/>
            <person name="Ram A.F."/>
            <person name="Ramon A."/>
            <person name="Rauscher S."/>
            <person name="Record E."/>
            <person name="Riano-Pachon D.M."/>
            <person name="Robert V."/>
            <person name="Roehrig J."/>
            <person name="Ruller R."/>
            <person name="Salamov A."/>
            <person name="Salih N.S."/>
            <person name="Samson R.A."/>
            <person name="Sandor E."/>
            <person name="Sanguinetti M."/>
            <person name="Schuetze T."/>
            <person name="Sepcic K."/>
            <person name="Shelest E."/>
            <person name="Sherlock G."/>
            <person name="Sophianopoulou V."/>
            <person name="Squina F.M."/>
            <person name="Sun H."/>
            <person name="Susca A."/>
            <person name="Todd R.B."/>
            <person name="Tsang A."/>
            <person name="Unkles S.E."/>
            <person name="van de Wiele N."/>
            <person name="van Rossen-Uffink D."/>
            <person name="Oliveira J.V."/>
            <person name="Vesth T.C."/>
            <person name="Visser J."/>
            <person name="Yu J.-H."/>
            <person name="Zhou M."/>
            <person name="Andersen M.R."/>
            <person name="Archer D.B."/>
            <person name="Baker S.E."/>
            <person name="Benoit I."/>
            <person name="Brakhage A.A."/>
            <person name="Braus G.H."/>
            <person name="Fischer R."/>
            <person name="Frisvad J.C."/>
            <person name="Goldman G.H."/>
            <person name="Houbraken J."/>
            <person name="Oakley B."/>
            <person name="Pocsi I."/>
            <person name="Scazzocchio C."/>
            <person name="Seiboth B."/>
            <person name="vanKuyk P.A."/>
            <person name="Wortman J."/>
            <person name="Dyer P.S."/>
            <person name="Grigoriev I.V."/>
        </authorList>
    </citation>
    <scope>NUCLEOTIDE SEQUENCE [LARGE SCALE GENOMIC DNA]</scope>
    <source>
        <strain evidence="3">ITEM 5010</strain>
    </source>
</reference>
<dbReference type="OMA" id="NWIPALM"/>
<feature type="region of interest" description="Disordered" evidence="1">
    <location>
        <begin position="31"/>
        <end position="65"/>
    </location>
</feature>
<organism evidence="2 3">
    <name type="scientific">Aspergillus carbonarius (strain ITEM 5010)</name>
    <dbReference type="NCBI Taxonomy" id="602072"/>
    <lineage>
        <taxon>Eukaryota</taxon>
        <taxon>Fungi</taxon>
        <taxon>Dikarya</taxon>
        <taxon>Ascomycota</taxon>
        <taxon>Pezizomycotina</taxon>
        <taxon>Eurotiomycetes</taxon>
        <taxon>Eurotiomycetidae</taxon>
        <taxon>Eurotiales</taxon>
        <taxon>Aspergillaceae</taxon>
        <taxon>Aspergillus</taxon>
        <taxon>Aspergillus subgen. Circumdati</taxon>
    </lineage>
</organism>
<name>A0A1R3RY85_ASPC5</name>
<accession>A0A1R3RY85</accession>
<dbReference type="Proteomes" id="UP000188318">
    <property type="component" value="Unassembled WGS sequence"/>
</dbReference>
<gene>
    <name evidence="2" type="ORF">ASPCADRAFT_1100</name>
</gene>
<evidence type="ECO:0000313" key="2">
    <source>
        <dbReference type="EMBL" id="OOF99420.1"/>
    </source>
</evidence>
<protein>
    <submittedName>
        <fullName evidence="2">Uncharacterized protein</fullName>
    </submittedName>
</protein>
<sequence>MSRNWVPALMAIGMGVWTGYYSFQPALRDLQSEKEKGPQTQQSPDQKIAQPSAPSSDADSSKPAA</sequence>